<accession>A0A1I3HIM4</accession>
<reference evidence="1 2" key="1">
    <citation type="submission" date="2016-10" db="EMBL/GenBank/DDBJ databases">
        <authorList>
            <person name="de Groot N.N."/>
        </authorList>
    </citation>
    <scope>NUCLEOTIDE SEQUENCE [LARGE SCALE GENOMIC DNA]</scope>
    <source>
        <strain evidence="1 2">CGMCC 1.11030</strain>
    </source>
</reference>
<dbReference type="AlphaFoldDB" id="A0A1I3HIM4"/>
<dbReference type="Proteomes" id="UP000199377">
    <property type="component" value="Unassembled WGS sequence"/>
</dbReference>
<evidence type="ECO:0000313" key="1">
    <source>
        <dbReference type="EMBL" id="SFI35417.1"/>
    </source>
</evidence>
<keyword evidence="2" id="KW-1185">Reference proteome</keyword>
<dbReference type="STRING" id="1114924.SAMN05216258_1069"/>
<organism evidence="1 2">
    <name type="scientific">Albimonas pacifica</name>
    <dbReference type="NCBI Taxonomy" id="1114924"/>
    <lineage>
        <taxon>Bacteria</taxon>
        <taxon>Pseudomonadati</taxon>
        <taxon>Pseudomonadota</taxon>
        <taxon>Alphaproteobacteria</taxon>
        <taxon>Rhodobacterales</taxon>
        <taxon>Paracoccaceae</taxon>
        <taxon>Albimonas</taxon>
    </lineage>
</organism>
<evidence type="ECO:0008006" key="3">
    <source>
        <dbReference type="Google" id="ProtNLM"/>
    </source>
</evidence>
<evidence type="ECO:0000313" key="2">
    <source>
        <dbReference type="Proteomes" id="UP000199377"/>
    </source>
</evidence>
<gene>
    <name evidence="1" type="ORF">SAMN05216258_1069</name>
</gene>
<dbReference type="RefSeq" id="WP_092860380.1">
    <property type="nucleotide sequence ID" value="NZ_FOQH01000006.1"/>
</dbReference>
<dbReference type="EMBL" id="FOQH01000006">
    <property type="protein sequence ID" value="SFI35417.1"/>
    <property type="molecule type" value="Genomic_DNA"/>
</dbReference>
<name>A0A1I3HIM4_9RHOB</name>
<protein>
    <recommendedName>
        <fullName evidence="3">Phage major tail protein, TP901-1 family</fullName>
    </recommendedName>
</protein>
<sequence length="134" mass="13815">MAIRGSKIVVKQGDGASPVEAFTAIAGGRTTNWTLGGSEADTTDWSNTNTTYLDSIPDFGVTCEVVFKDKAVINGLIADRMAGTERTLQVDLGFGVFEGPMILTSLTGSGGMSDVATSSVSIRATGNVSYTPAA</sequence>
<proteinExistence type="predicted"/>